<proteinExistence type="predicted"/>
<dbReference type="EC" id="4.2.1.17" evidence="1"/>
<reference evidence="1" key="1">
    <citation type="submission" date="2020-02" db="EMBL/GenBank/DDBJ databases">
        <authorList>
            <person name="Meier V. D."/>
        </authorList>
    </citation>
    <scope>NUCLEOTIDE SEQUENCE</scope>
    <source>
        <strain evidence="1">AVDCRST_MAG08</strain>
    </source>
</reference>
<name>A0A6J4ITP3_9PROT</name>
<accession>A0A6J4ITP3</accession>
<dbReference type="AlphaFoldDB" id="A0A6J4ITP3"/>
<gene>
    <name evidence="1" type="ORF">AVDCRST_MAG08-2718</name>
</gene>
<sequence>MISTAQVAKSAAEARDLMLLRPSDGITMNRDRLLADAKARALSMVEGYQPAEQKPLRLPGPSGMAALKMAVEGAARLGKATPHDEVVCEHLAETLTGGVRAHHTADTTEDQVRALEVKGFMALLKTDATLARVEHMLETGRPLRN</sequence>
<keyword evidence="1" id="KW-0560">Oxidoreductase</keyword>
<dbReference type="EC" id="1.1.1.35" evidence="1"/>
<dbReference type="GO" id="GO:0004300">
    <property type="term" value="F:enoyl-CoA hydratase activity"/>
    <property type="evidence" value="ECO:0007669"/>
    <property type="project" value="UniProtKB-EC"/>
</dbReference>
<keyword evidence="1" id="KW-0456">Lyase</keyword>
<organism evidence="1">
    <name type="scientific">uncultured Acetobacteraceae bacterium</name>
    <dbReference type="NCBI Taxonomy" id="169975"/>
    <lineage>
        <taxon>Bacteria</taxon>
        <taxon>Pseudomonadati</taxon>
        <taxon>Pseudomonadota</taxon>
        <taxon>Alphaproteobacteria</taxon>
        <taxon>Acetobacterales</taxon>
        <taxon>Acetobacteraceae</taxon>
        <taxon>environmental samples</taxon>
    </lineage>
</organism>
<dbReference type="EMBL" id="CADCTG010000201">
    <property type="protein sequence ID" value="CAA9261795.1"/>
    <property type="molecule type" value="Genomic_DNA"/>
</dbReference>
<protein>
    <submittedName>
        <fullName evidence="1">3-hydroxyacyl-CoA dehydrogenase [fadN-fadA-fadE operon] / Enoyl-CoA hydratase [fadN-fadA-fadE operon]</fullName>
        <ecNumber evidence="1">1.1.1.35</ecNumber>
        <ecNumber evidence="1">4.2.1.17</ecNumber>
    </submittedName>
</protein>
<evidence type="ECO:0000313" key="1">
    <source>
        <dbReference type="EMBL" id="CAA9261795.1"/>
    </source>
</evidence>
<dbReference type="GO" id="GO:0003857">
    <property type="term" value="F:(3S)-3-hydroxyacyl-CoA dehydrogenase (NAD+) activity"/>
    <property type="evidence" value="ECO:0007669"/>
    <property type="project" value="UniProtKB-EC"/>
</dbReference>